<organism evidence="5 6">
    <name type="scientific">Mariprofundus erugo</name>
    <dbReference type="NCBI Taxonomy" id="2528639"/>
    <lineage>
        <taxon>Bacteria</taxon>
        <taxon>Pseudomonadati</taxon>
        <taxon>Pseudomonadota</taxon>
        <taxon>Candidatius Mariprofundia</taxon>
        <taxon>Mariprofundales</taxon>
        <taxon>Mariprofundaceae</taxon>
        <taxon>Mariprofundus</taxon>
    </lineage>
</organism>
<dbReference type="SMART" id="SM00563">
    <property type="entry name" value="PlsC"/>
    <property type="match status" value="1"/>
</dbReference>
<evidence type="ECO:0000313" key="5">
    <source>
        <dbReference type="EMBL" id="TLS66762.1"/>
    </source>
</evidence>
<dbReference type="CDD" id="cd07989">
    <property type="entry name" value="LPLAT_AGPAT-like"/>
    <property type="match status" value="1"/>
</dbReference>
<dbReference type="SUPFAM" id="SSF69593">
    <property type="entry name" value="Glycerol-3-phosphate (1)-acyltransferase"/>
    <property type="match status" value="1"/>
</dbReference>
<reference evidence="5 6" key="1">
    <citation type="journal article" date="2019" name="Appl. Environ. Microbiol.">
        <title>Environmental Evidence and Genomic Insight of Iron-oxidizing Bacteria Preference Towards More Corrosion Resistant Stainless Steel at Higher Salinities.</title>
        <authorList>
            <person name="Garrison C.E."/>
            <person name="Price K.A."/>
            <person name="Field E.K."/>
        </authorList>
    </citation>
    <scope>NUCLEOTIDE SEQUENCE [LARGE SCALE GENOMIC DNA]</scope>
    <source>
        <strain evidence="5 6">P3</strain>
    </source>
</reference>
<keyword evidence="6" id="KW-1185">Reference proteome</keyword>
<accession>A0A5R9GRY6</accession>
<evidence type="ECO:0000256" key="1">
    <source>
        <dbReference type="ARBA" id="ARBA00005189"/>
    </source>
</evidence>
<evidence type="ECO:0000256" key="2">
    <source>
        <dbReference type="ARBA" id="ARBA00022679"/>
    </source>
</evidence>
<gene>
    <name evidence="5" type="ORF">FEF65_09585</name>
</gene>
<dbReference type="InterPro" id="IPR002123">
    <property type="entry name" value="Plipid/glycerol_acylTrfase"/>
</dbReference>
<proteinExistence type="predicted"/>
<dbReference type="PANTHER" id="PTHR10434:SF11">
    <property type="entry name" value="1-ACYL-SN-GLYCEROL-3-PHOSPHATE ACYLTRANSFERASE"/>
    <property type="match status" value="1"/>
</dbReference>
<evidence type="ECO:0000259" key="4">
    <source>
        <dbReference type="SMART" id="SM00563"/>
    </source>
</evidence>
<evidence type="ECO:0000256" key="3">
    <source>
        <dbReference type="ARBA" id="ARBA00023315"/>
    </source>
</evidence>
<sequence>MAKVFRCSNLPVVSASSNIGGHRGRRGPGLLLRGINRAFCRGWHRLSSVGQRLPDGPVILVGNHLCGLDPLLIQASVNRPLSFLMARDYYRKMWYLRWGFDLVGAIPVSPGGANRHAVREAIDVVRAGHALCLFPEGAANPPIPLHRILPGAALIARQSGAPLVPFRVSGVLPFDHVHLWKPFYRRSHARIVIGEPVCLPPAADDGDAREAIRQDTRLIRHAIHALARFDIAD</sequence>
<dbReference type="Proteomes" id="UP000306585">
    <property type="component" value="Unassembled WGS sequence"/>
</dbReference>
<protein>
    <submittedName>
        <fullName evidence="5">1-acyl-sn-glycerol-3-phosphate acyltransferase</fullName>
    </submittedName>
</protein>
<comment type="caution">
    <text evidence="5">The sequence shown here is derived from an EMBL/GenBank/DDBJ whole genome shotgun (WGS) entry which is preliminary data.</text>
</comment>
<dbReference type="GO" id="GO:0006654">
    <property type="term" value="P:phosphatidic acid biosynthetic process"/>
    <property type="evidence" value="ECO:0007669"/>
    <property type="project" value="TreeGrafter"/>
</dbReference>
<dbReference type="PANTHER" id="PTHR10434">
    <property type="entry name" value="1-ACYL-SN-GLYCEROL-3-PHOSPHATE ACYLTRANSFERASE"/>
    <property type="match status" value="1"/>
</dbReference>
<keyword evidence="2 5" id="KW-0808">Transferase</keyword>
<name>A0A5R9GRY6_9PROT</name>
<keyword evidence="3 5" id="KW-0012">Acyltransferase</keyword>
<dbReference type="AlphaFoldDB" id="A0A5R9GRY6"/>
<feature type="domain" description="Phospholipid/glycerol acyltransferase" evidence="4">
    <location>
        <begin position="58"/>
        <end position="171"/>
    </location>
</feature>
<dbReference type="GO" id="GO:0003841">
    <property type="term" value="F:1-acylglycerol-3-phosphate O-acyltransferase activity"/>
    <property type="evidence" value="ECO:0007669"/>
    <property type="project" value="TreeGrafter"/>
</dbReference>
<comment type="pathway">
    <text evidence="1">Lipid metabolism.</text>
</comment>
<evidence type="ECO:0000313" key="6">
    <source>
        <dbReference type="Proteomes" id="UP000306585"/>
    </source>
</evidence>
<dbReference type="Pfam" id="PF01553">
    <property type="entry name" value="Acyltransferase"/>
    <property type="match status" value="1"/>
</dbReference>
<dbReference type="EMBL" id="VBRY01000008">
    <property type="protein sequence ID" value="TLS66762.1"/>
    <property type="molecule type" value="Genomic_DNA"/>
</dbReference>